<protein>
    <recommendedName>
        <fullName evidence="1">GIY-YIG domain-containing protein</fullName>
    </recommendedName>
</protein>
<gene>
    <name evidence="2" type="ORF">COT26_02095</name>
</gene>
<accession>A0A2H0YQX8</accession>
<dbReference type="Pfam" id="PF01541">
    <property type="entry name" value="GIY-YIG"/>
    <property type="match status" value="1"/>
</dbReference>
<evidence type="ECO:0000313" key="3">
    <source>
        <dbReference type="Proteomes" id="UP000236845"/>
    </source>
</evidence>
<reference evidence="3" key="1">
    <citation type="submission" date="2017-09" db="EMBL/GenBank/DDBJ databases">
        <title>Depth-based differentiation of microbial function through sediment-hosted aquifers and enrichment of novel symbionts in the deep terrestrial subsurface.</title>
        <authorList>
            <person name="Probst A.J."/>
            <person name="Ladd B."/>
            <person name="Jarett J.K."/>
            <person name="Geller-Mcgrath D.E."/>
            <person name="Sieber C.M.K."/>
            <person name="Emerson J.B."/>
            <person name="Anantharaman K."/>
            <person name="Thomas B.C."/>
            <person name="Malmstrom R."/>
            <person name="Stieglmeier M."/>
            <person name="Klingl A."/>
            <person name="Woyke T."/>
            <person name="Ryan C.M."/>
            <person name="Banfield J.F."/>
        </authorList>
    </citation>
    <scope>NUCLEOTIDE SEQUENCE [LARGE SCALE GENOMIC DNA]</scope>
</reference>
<dbReference type="InterPro" id="IPR035901">
    <property type="entry name" value="GIY-YIG_endonuc_sf"/>
</dbReference>
<evidence type="ECO:0000313" key="2">
    <source>
        <dbReference type="EMBL" id="PIS40679.1"/>
    </source>
</evidence>
<dbReference type="PROSITE" id="PS50164">
    <property type="entry name" value="GIY_YIG"/>
    <property type="match status" value="1"/>
</dbReference>
<dbReference type="EMBL" id="PEXW01000044">
    <property type="protein sequence ID" value="PIS40679.1"/>
    <property type="molecule type" value="Genomic_DNA"/>
</dbReference>
<dbReference type="CDD" id="cd10449">
    <property type="entry name" value="GIY-YIG_SLX1_like"/>
    <property type="match status" value="1"/>
</dbReference>
<dbReference type="Gene3D" id="3.40.1440.10">
    <property type="entry name" value="GIY-YIG endonuclease"/>
    <property type="match status" value="1"/>
</dbReference>
<dbReference type="AlphaFoldDB" id="A0A2H0YQX8"/>
<evidence type="ECO:0000259" key="1">
    <source>
        <dbReference type="PROSITE" id="PS50164"/>
    </source>
</evidence>
<organism evidence="2 3">
    <name type="scientific">Candidatus Kerfeldbacteria bacterium CG08_land_8_20_14_0_20_43_14</name>
    <dbReference type="NCBI Taxonomy" id="2014246"/>
    <lineage>
        <taxon>Bacteria</taxon>
        <taxon>Candidatus Kerfeldiibacteriota</taxon>
    </lineage>
</organism>
<comment type="caution">
    <text evidence="2">The sequence shown here is derived from an EMBL/GenBank/DDBJ whole genome shotgun (WGS) entry which is preliminary data.</text>
</comment>
<feature type="domain" description="GIY-YIG" evidence="1">
    <location>
        <begin position="34"/>
        <end position="112"/>
    </location>
</feature>
<name>A0A2H0YQX8_9BACT</name>
<sequence>MVIQRPFPPKAPARHLRIGVAGVNSPPARKPRYNMYYVYTLKSEKDGRHYVDITSKFPSVRLIEHNQNKSRFTRGHQPWVLLDYEQFQDKQLAMKREKFLKSGQGRKFTKEKRN</sequence>
<dbReference type="InterPro" id="IPR000305">
    <property type="entry name" value="GIY-YIG_endonuc"/>
</dbReference>
<proteinExistence type="predicted"/>
<dbReference type="SUPFAM" id="SSF82771">
    <property type="entry name" value="GIY-YIG endonuclease"/>
    <property type="match status" value="1"/>
</dbReference>
<dbReference type="Proteomes" id="UP000236845">
    <property type="component" value="Unassembled WGS sequence"/>
</dbReference>